<dbReference type="InterPro" id="IPR042259">
    <property type="entry name" value="Raco-like_middle_sf"/>
</dbReference>
<dbReference type="GO" id="GO:0051536">
    <property type="term" value="F:iron-sulfur cluster binding"/>
    <property type="evidence" value="ECO:0007669"/>
    <property type="project" value="InterPro"/>
</dbReference>
<accession>A0A9D1CP98</accession>
<reference evidence="2" key="2">
    <citation type="journal article" date="2021" name="PeerJ">
        <title>Extensive microbial diversity within the chicken gut microbiome revealed by metagenomics and culture.</title>
        <authorList>
            <person name="Gilroy R."/>
            <person name="Ravi A."/>
            <person name="Getino M."/>
            <person name="Pursley I."/>
            <person name="Horton D.L."/>
            <person name="Alikhan N.F."/>
            <person name="Baker D."/>
            <person name="Gharbi K."/>
            <person name="Hall N."/>
            <person name="Watson M."/>
            <person name="Adriaenssens E.M."/>
            <person name="Foster-Nyarko E."/>
            <person name="Jarju S."/>
            <person name="Secka A."/>
            <person name="Antonio M."/>
            <person name="Oren A."/>
            <person name="Chaudhuri R.R."/>
            <person name="La Ragione R."/>
            <person name="Hildebrand F."/>
            <person name="Pallen M.J."/>
        </authorList>
    </citation>
    <scope>NUCLEOTIDE SEQUENCE</scope>
    <source>
        <strain evidence="2">ChiSjej2B20-13462</strain>
    </source>
</reference>
<dbReference type="Proteomes" id="UP000886874">
    <property type="component" value="Unassembled WGS sequence"/>
</dbReference>
<dbReference type="PANTHER" id="PTHR42895">
    <property type="entry name" value="IRON-SULFUR CLUSTER-BINDING PROTEIN-RELATED"/>
    <property type="match status" value="1"/>
</dbReference>
<dbReference type="InterPro" id="IPR027980">
    <property type="entry name" value="RACo_C"/>
</dbReference>
<name>A0A9D1CP98_9FIRM</name>
<dbReference type="PROSITE" id="PS51085">
    <property type="entry name" value="2FE2S_FER_2"/>
    <property type="match status" value="1"/>
</dbReference>
<dbReference type="InterPro" id="IPR036010">
    <property type="entry name" value="2Fe-2S_ferredoxin-like_sf"/>
</dbReference>
<evidence type="ECO:0000313" key="2">
    <source>
        <dbReference type="EMBL" id="HIQ69199.1"/>
    </source>
</evidence>
<comment type="caution">
    <text evidence="2">The sequence shown here is derived from an EMBL/GenBank/DDBJ whole genome shotgun (WGS) entry which is preliminary data.</text>
</comment>
<dbReference type="PANTHER" id="PTHR42895:SF1">
    <property type="entry name" value="IRON-SULFUR CLUSTER PROTEIN"/>
    <property type="match status" value="1"/>
</dbReference>
<dbReference type="EMBL" id="DVFN01000035">
    <property type="protein sequence ID" value="HIQ69199.1"/>
    <property type="molecule type" value="Genomic_DNA"/>
</dbReference>
<dbReference type="Pfam" id="PF14574">
    <property type="entry name" value="RACo_C_ter"/>
    <property type="match status" value="1"/>
</dbReference>
<dbReference type="InterPro" id="IPR012675">
    <property type="entry name" value="Beta-grasp_dom_sf"/>
</dbReference>
<dbReference type="Pfam" id="PF17651">
    <property type="entry name" value="Raco_middle"/>
    <property type="match status" value="1"/>
</dbReference>
<protein>
    <submittedName>
        <fullName evidence="2">DUF4445 domain-containing protein</fullName>
    </submittedName>
</protein>
<evidence type="ECO:0000259" key="1">
    <source>
        <dbReference type="PROSITE" id="PS51085"/>
    </source>
</evidence>
<dbReference type="InterPro" id="IPR041414">
    <property type="entry name" value="Raco-like_middle"/>
</dbReference>
<proteinExistence type="predicted"/>
<dbReference type="InterPro" id="IPR001041">
    <property type="entry name" value="2Fe-2S_ferredoxin-type"/>
</dbReference>
<dbReference type="Pfam" id="PF00111">
    <property type="entry name" value="Fer2"/>
    <property type="match status" value="1"/>
</dbReference>
<dbReference type="Gene3D" id="3.10.20.30">
    <property type="match status" value="1"/>
</dbReference>
<reference evidence="2" key="1">
    <citation type="submission" date="2020-10" db="EMBL/GenBank/DDBJ databases">
        <authorList>
            <person name="Gilroy R."/>
        </authorList>
    </citation>
    <scope>NUCLEOTIDE SEQUENCE</scope>
    <source>
        <strain evidence="2">ChiSjej2B20-13462</strain>
    </source>
</reference>
<sequence length="521" mass="54774">MSQDLFTVSFPEDRRTAAVAPHTTLLEAAIQAGLQPDAPCGGRGTCGKCRVRILSGRENLLLRGGPVPGDLWLPACQLTVEGDVAAAWPKAGENRILTGCADLTGGTAAAEGPFFALAAFDVGTTSVVGYLLDGRTGARLAVDSRLNPQTQFGADVIARGSYAAEHGLDALTGVIRTALEEMLGNLSAAAGIRREDIRRVSVVGNTCMHHLFLGYDPAPLMVAPYMPLHRLAEVRPASEVGLTIAPDGVLWMLPCIAGFVGADTVGCLLAAGWSRRQPLTLMIDIGTNGEMVLGNCHRAIACSTAAGPAFEGAKIRCGMRGADGAIDHVFHRDGVVSYSVVGGGPARGICGSGLLDAVAVLLELGVIDETGRMASEGRPQLKPVDRQPAWFFTEDVFLTQADVREVQLAKGAIAAGIRLLCRHLGVALEDIEEILIAGAFGNYMDPDSACAIGLLPPELRSKIHMIGNAAGEGAQLAVLHPDQYRLAASLSDSVEFLELANDGDFQDIFIDQLSFGSEEEE</sequence>
<evidence type="ECO:0000313" key="3">
    <source>
        <dbReference type="Proteomes" id="UP000886874"/>
    </source>
</evidence>
<feature type="domain" description="2Fe-2S ferredoxin-type" evidence="1">
    <location>
        <begin position="6"/>
        <end position="92"/>
    </location>
</feature>
<dbReference type="Gene3D" id="3.30.420.480">
    <property type="entry name" value="Domain of unknown function (DUF4445)"/>
    <property type="match status" value="1"/>
</dbReference>
<dbReference type="CDD" id="cd00207">
    <property type="entry name" value="fer2"/>
    <property type="match status" value="1"/>
</dbReference>
<gene>
    <name evidence="2" type="ORF">IAA67_02555</name>
</gene>
<organism evidence="2 3">
    <name type="scientific">Candidatus Avoscillospira stercorigallinarum</name>
    <dbReference type="NCBI Taxonomy" id="2840708"/>
    <lineage>
        <taxon>Bacteria</taxon>
        <taxon>Bacillati</taxon>
        <taxon>Bacillota</taxon>
        <taxon>Clostridia</taxon>
        <taxon>Eubacteriales</taxon>
        <taxon>Oscillospiraceae</taxon>
        <taxon>Oscillospiraceae incertae sedis</taxon>
        <taxon>Candidatus Avoscillospira</taxon>
    </lineage>
</organism>
<dbReference type="AlphaFoldDB" id="A0A9D1CP98"/>
<dbReference type="InterPro" id="IPR052911">
    <property type="entry name" value="Corrinoid_activation_enz"/>
</dbReference>
<dbReference type="SUPFAM" id="SSF54292">
    <property type="entry name" value="2Fe-2S ferredoxin-like"/>
    <property type="match status" value="1"/>
</dbReference>